<evidence type="ECO:0000256" key="3">
    <source>
        <dbReference type="ARBA" id="ARBA00022741"/>
    </source>
</evidence>
<dbReference type="AlphaFoldDB" id="A0A926HPX0"/>
<evidence type="ECO:0000313" key="6">
    <source>
        <dbReference type="EMBL" id="MBC8531140.1"/>
    </source>
</evidence>
<dbReference type="InterPro" id="IPR003439">
    <property type="entry name" value="ABC_transporter-like_ATP-bd"/>
</dbReference>
<reference evidence="6" key="1">
    <citation type="submission" date="2020-08" db="EMBL/GenBank/DDBJ databases">
        <title>Genome public.</title>
        <authorList>
            <person name="Liu C."/>
            <person name="Sun Q."/>
        </authorList>
    </citation>
    <scope>NUCLEOTIDE SEQUENCE</scope>
    <source>
        <strain evidence="6">NSJ-53</strain>
    </source>
</reference>
<dbReference type="RefSeq" id="WP_249315218.1">
    <property type="nucleotide sequence ID" value="NZ_JACRSR010000001.1"/>
</dbReference>
<evidence type="ECO:0000259" key="5">
    <source>
        <dbReference type="PROSITE" id="PS50893"/>
    </source>
</evidence>
<dbReference type="Gene3D" id="3.40.50.300">
    <property type="entry name" value="P-loop containing nucleotide triphosphate hydrolases"/>
    <property type="match status" value="1"/>
</dbReference>
<protein>
    <submittedName>
        <fullName evidence="6">ABC transporter ATP-binding protein</fullName>
    </submittedName>
</protein>
<organism evidence="6 7">
    <name type="scientific">Gehongia tenuis</name>
    <dbReference type="NCBI Taxonomy" id="2763655"/>
    <lineage>
        <taxon>Bacteria</taxon>
        <taxon>Bacillati</taxon>
        <taxon>Bacillota</taxon>
        <taxon>Clostridia</taxon>
        <taxon>Christensenellales</taxon>
        <taxon>Christensenellaceae</taxon>
        <taxon>Gehongia</taxon>
    </lineage>
</organism>
<evidence type="ECO:0000256" key="4">
    <source>
        <dbReference type="ARBA" id="ARBA00022840"/>
    </source>
</evidence>
<comment type="caution">
    <text evidence="6">The sequence shown here is derived from an EMBL/GenBank/DDBJ whole genome shotgun (WGS) entry which is preliminary data.</text>
</comment>
<dbReference type="PANTHER" id="PTHR42734">
    <property type="entry name" value="METAL TRANSPORT SYSTEM ATP-BINDING PROTEIN TM_0124-RELATED"/>
    <property type="match status" value="1"/>
</dbReference>
<dbReference type="EMBL" id="JACRSR010000001">
    <property type="protein sequence ID" value="MBC8531140.1"/>
    <property type="molecule type" value="Genomic_DNA"/>
</dbReference>
<keyword evidence="7" id="KW-1185">Reference proteome</keyword>
<feature type="domain" description="ABC transporter" evidence="5">
    <location>
        <begin position="4"/>
        <end position="234"/>
    </location>
</feature>
<name>A0A926HPX0_9FIRM</name>
<dbReference type="Pfam" id="PF00005">
    <property type="entry name" value="ABC_tran"/>
    <property type="match status" value="1"/>
</dbReference>
<dbReference type="InterPro" id="IPR027417">
    <property type="entry name" value="P-loop_NTPase"/>
</dbReference>
<accession>A0A926HPX0</accession>
<dbReference type="Proteomes" id="UP000623172">
    <property type="component" value="Unassembled WGS sequence"/>
</dbReference>
<evidence type="ECO:0000256" key="2">
    <source>
        <dbReference type="ARBA" id="ARBA00022448"/>
    </source>
</evidence>
<gene>
    <name evidence="6" type="ORF">H8696_04675</name>
</gene>
<comment type="similarity">
    <text evidence="1">Belongs to the ABC transporter superfamily.</text>
</comment>
<keyword evidence="4 6" id="KW-0067">ATP-binding</keyword>
<dbReference type="SMART" id="SM00382">
    <property type="entry name" value="AAA"/>
    <property type="match status" value="1"/>
</dbReference>
<dbReference type="GO" id="GO:0016887">
    <property type="term" value="F:ATP hydrolysis activity"/>
    <property type="evidence" value="ECO:0007669"/>
    <property type="project" value="InterPro"/>
</dbReference>
<dbReference type="PANTHER" id="PTHR42734:SF17">
    <property type="entry name" value="METAL TRANSPORT SYSTEM ATP-BINDING PROTEIN TM_0124-RELATED"/>
    <property type="match status" value="1"/>
</dbReference>
<evidence type="ECO:0000313" key="7">
    <source>
        <dbReference type="Proteomes" id="UP000623172"/>
    </source>
</evidence>
<dbReference type="PROSITE" id="PS50893">
    <property type="entry name" value="ABC_TRANSPORTER_2"/>
    <property type="match status" value="1"/>
</dbReference>
<dbReference type="InterPro" id="IPR017871">
    <property type="entry name" value="ABC_transporter-like_CS"/>
</dbReference>
<dbReference type="SUPFAM" id="SSF52540">
    <property type="entry name" value="P-loop containing nucleoside triphosphate hydrolases"/>
    <property type="match status" value="1"/>
</dbReference>
<dbReference type="PROSITE" id="PS00211">
    <property type="entry name" value="ABC_TRANSPORTER_1"/>
    <property type="match status" value="1"/>
</dbReference>
<keyword evidence="3" id="KW-0547">Nucleotide-binding</keyword>
<dbReference type="GO" id="GO:0005524">
    <property type="term" value="F:ATP binding"/>
    <property type="evidence" value="ECO:0007669"/>
    <property type="project" value="UniProtKB-KW"/>
</dbReference>
<dbReference type="InterPro" id="IPR003593">
    <property type="entry name" value="AAA+_ATPase"/>
</dbReference>
<dbReference type="InterPro" id="IPR050153">
    <property type="entry name" value="Metal_Ion_Import_ABC"/>
</dbReference>
<keyword evidence="2" id="KW-0813">Transport</keyword>
<proteinExistence type="inferred from homology"/>
<sequence>MTVLEVEHLSYAYGPVHVLKDVSFKVEKGDFVGITGANGTGKSTLLKLILRLLHGSGTIRVMGDEHFKDYSKVGYLSQKVTTFNSDFPATVDEVVRANLYPKIGFLRRYSGRKFGAEVDRALAMVGMTGYKHHLIGELSGGQQQRVFIARMLVAEPEILLMDEPTVGIDPKSLAELVELIERLNKEGMTILMTSHDLHSLRGANKILTLEDDGTAFMQDAKGYFAEGADHHGHI</sequence>
<evidence type="ECO:0000256" key="1">
    <source>
        <dbReference type="ARBA" id="ARBA00005417"/>
    </source>
</evidence>
<dbReference type="CDD" id="cd03235">
    <property type="entry name" value="ABC_Metallic_Cations"/>
    <property type="match status" value="1"/>
</dbReference>